<evidence type="ECO:0000313" key="3">
    <source>
        <dbReference type="Proteomes" id="UP000002668"/>
    </source>
</evidence>
<dbReference type="OMA" id="WEHSERE"/>
<dbReference type="AlphaFoldDB" id="E4ZIB2"/>
<organism evidence="3">
    <name type="scientific">Leptosphaeria maculans (strain JN3 / isolate v23.1.3 / race Av1-4-5-6-7-8)</name>
    <name type="common">Blackleg fungus</name>
    <name type="synonym">Phoma lingam</name>
    <dbReference type="NCBI Taxonomy" id="985895"/>
    <lineage>
        <taxon>Eukaryota</taxon>
        <taxon>Fungi</taxon>
        <taxon>Dikarya</taxon>
        <taxon>Ascomycota</taxon>
        <taxon>Pezizomycotina</taxon>
        <taxon>Dothideomycetes</taxon>
        <taxon>Pleosporomycetidae</taxon>
        <taxon>Pleosporales</taxon>
        <taxon>Pleosporineae</taxon>
        <taxon>Leptosphaeriaceae</taxon>
        <taxon>Plenodomus</taxon>
        <taxon>Plenodomus lingam/Leptosphaeria maculans species complex</taxon>
    </lineage>
</organism>
<dbReference type="VEuPathDB" id="FungiDB:LEMA_P058070.1"/>
<proteinExistence type="predicted"/>
<name>E4ZIB2_LEPMJ</name>
<dbReference type="EMBL" id="FP929065">
    <property type="protein sequence ID" value="CBX90773.1"/>
    <property type="molecule type" value="Genomic_DNA"/>
</dbReference>
<feature type="coiled-coil region" evidence="1">
    <location>
        <begin position="403"/>
        <end position="437"/>
    </location>
</feature>
<dbReference type="Gene3D" id="1.10.287.1490">
    <property type="match status" value="1"/>
</dbReference>
<dbReference type="eggNOG" id="ENOG502SI2F">
    <property type="taxonomic scope" value="Eukaryota"/>
</dbReference>
<evidence type="ECO:0000313" key="2">
    <source>
        <dbReference type="EMBL" id="CBX90773.1"/>
    </source>
</evidence>
<protein>
    <submittedName>
        <fullName evidence="2">Predicted protein</fullName>
    </submittedName>
</protein>
<dbReference type="GeneID" id="13285392"/>
<evidence type="ECO:0000256" key="1">
    <source>
        <dbReference type="SAM" id="Coils"/>
    </source>
</evidence>
<reference evidence="3" key="1">
    <citation type="journal article" date="2011" name="Nat. Commun.">
        <title>Effector diversification within compartments of the Leptosphaeria maculans genome affected by Repeat-Induced Point mutations.</title>
        <authorList>
            <person name="Rouxel T."/>
            <person name="Grandaubert J."/>
            <person name="Hane J.K."/>
            <person name="Hoede C."/>
            <person name="van de Wouw A.P."/>
            <person name="Couloux A."/>
            <person name="Dominguez V."/>
            <person name="Anthouard V."/>
            <person name="Bally P."/>
            <person name="Bourras S."/>
            <person name="Cozijnsen A.J."/>
            <person name="Ciuffetti L.M."/>
            <person name="Degrave A."/>
            <person name="Dilmaghani A."/>
            <person name="Duret L."/>
            <person name="Fudal I."/>
            <person name="Goodwin S.B."/>
            <person name="Gout L."/>
            <person name="Glaser N."/>
            <person name="Linglin J."/>
            <person name="Kema G.H.J."/>
            <person name="Lapalu N."/>
            <person name="Lawrence C.B."/>
            <person name="May K."/>
            <person name="Meyer M."/>
            <person name="Ollivier B."/>
            <person name="Poulain J."/>
            <person name="Schoch C.L."/>
            <person name="Simon A."/>
            <person name="Spatafora J.W."/>
            <person name="Stachowiak A."/>
            <person name="Turgeon B.G."/>
            <person name="Tyler B.M."/>
            <person name="Vincent D."/>
            <person name="Weissenbach J."/>
            <person name="Amselem J."/>
            <person name="Quesneville H."/>
            <person name="Oliver R.P."/>
            <person name="Wincker P."/>
            <person name="Balesdent M.-H."/>
            <person name="Howlett B.J."/>
        </authorList>
    </citation>
    <scope>NUCLEOTIDE SEQUENCE [LARGE SCALE GENOMIC DNA]</scope>
    <source>
        <strain evidence="3">JN3 / isolate v23.1.3 / race Av1-4-5-6-7-8</strain>
    </source>
</reference>
<feature type="coiled-coil region" evidence="1">
    <location>
        <begin position="648"/>
        <end position="675"/>
    </location>
</feature>
<feature type="coiled-coil region" evidence="1">
    <location>
        <begin position="480"/>
        <end position="612"/>
    </location>
</feature>
<feature type="coiled-coil region" evidence="1">
    <location>
        <begin position="725"/>
        <end position="766"/>
    </location>
</feature>
<keyword evidence="3" id="KW-1185">Reference proteome</keyword>
<gene>
    <name evidence="2" type="ORF">LEMA_P058070.1</name>
</gene>
<dbReference type="SUPFAM" id="SSF57997">
    <property type="entry name" value="Tropomyosin"/>
    <property type="match status" value="1"/>
</dbReference>
<accession>E4ZIB2</accession>
<dbReference type="Proteomes" id="UP000002668">
    <property type="component" value="Genome"/>
</dbReference>
<keyword evidence="1" id="KW-0175">Coiled coil</keyword>
<sequence length="791" mass="91785">MKPYEAAGGLYYIVYIRLLDGGLGPSVVVSTRDHLIWRPTSVLAYGIACKTILIRTFTVAVDTATFCTTVFSRSLVPLSMSDGFYLPLDSVVNPKSKPNTPKMETTAIHNHGVHTNKDIPEVTVAEISSESSTTEHENISAREGPEIKMTEDQEAPLHATHHTSTHSPHNQIIPNLSNGQYATTHFPHTGLTILPLPHEGAGFTPPGFRHSNPDVNNLPFPRPTSPTGSVRSSYGSTRRRIIRRSFSGGHSHGHYSEVSKELTLAAESEFLALMELMSSMSRRSSSLKEVWMKLIAERESHYHEMDRMYERIEEYTEIIEKHERESHSHNHEHEERKKELVKVRLEFSIAIAAVSEWKKKFEDRNGDLGKADSRISELEDLFKYSQERYEESKTIVEQKSLEIIAIRDRCEHAEKDVRKHENEAEVLKSMYKKLESSFTEISSKYKSSQLEITTLKAQNETYVKERHDWMHEKGELDDKLRRRDLEIVNLKSEIEEANTTIKKKKRELHESEESNKKLSEALKKSKHLIEEQEETVSKKKREYKELLVRYGNIEDTCGKLKTKCLHYEEQLSTFKQTITRLETERTTLQETLTEVRSKYSELEIVHEELKREHHGKCKESEDRYRLIITHEQTIMRLETSLKEKSELIHTYRETIERLTIDHEESKNRCEDLILELTTSTSTIASLKLEMDVLTTERNSYCERYTECEAQYLEICQWRDEFHGGNSEFEYEIANLRGMLKDVREERERAIKKREEADRERDEATSKYESGRIMRDIVGMGVVMAIMGGMYM</sequence>
<dbReference type="RefSeq" id="XP_003834138.1">
    <property type="nucleotide sequence ID" value="XM_003834090.1"/>
</dbReference>
<feature type="coiled-coil region" evidence="1">
    <location>
        <begin position="305"/>
        <end position="332"/>
    </location>
</feature>
<dbReference type="OrthoDB" id="3557318at2759"/>
<dbReference type="InParanoid" id="E4ZIB2"/>
<dbReference type="HOGENOM" id="CLU_354902_0_0_1"/>